<organism evidence="8 9">
    <name type="scientific">Compostibacter hankyongensis</name>
    <dbReference type="NCBI Taxonomy" id="1007089"/>
    <lineage>
        <taxon>Bacteria</taxon>
        <taxon>Pseudomonadati</taxon>
        <taxon>Bacteroidota</taxon>
        <taxon>Chitinophagia</taxon>
        <taxon>Chitinophagales</taxon>
        <taxon>Chitinophagaceae</taxon>
        <taxon>Compostibacter</taxon>
    </lineage>
</organism>
<dbReference type="InterPro" id="IPR011990">
    <property type="entry name" value="TPR-like_helical_dom_sf"/>
</dbReference>
<sequence length="558" mass="63445">MAVLALSVSFTSCNQNILDEEPLDFLTPENAYVDEAGAEEGINAIYGRVAFHYFSYSDFGVMMWATMGSDEGYTGEDPSFTVYLNSYKLMTPTSRWVVDTWNAGFEIINMANVLIDRIEKADSSLFKNGAEGKNEYIAEARFFRAWSYRYLVSTYGAVPLLTQPVQEAKVDFRRDSVDKIYGQMVEDYQFAATHLPKPGQEAAPGRLTQGPAWHYLGETYLEMHKPDLAVQALSHVVDDYNYHLMTNRFGTKLGHDIFGDGDAYYDLFTNGNQNLQENTEAMWVIQVEPFIEGGGMLSTAYIFGPRYFDIGPTPDNQKAILGGMYNGAYTGYSDTLSRGTAECRGTNYIYYDIWGNAKGDTRHENYNMLKHVYCDNPASKYYKKPMDEWIHDYGPSRPNMLDTTKIIWPAIHTKFLDPFNYPTLPSLGGAGRTFKDWYALRFASTLLLRAEAYVDMNRPDLAAADINKVRARAHAAPVNPGDVTIDYILDERARELYGEEWRLVTLRRTGKFYERVKKYNDNPLFPGAEVQPFNMLWPIPQQEIDLNSGADFPQNPGY</sequence>
<evidence type="ECO:0000256" key="5">
    <source>
        <dbReference type="ARBA" id="ARBA00023237"/>
    </source>
</evidence>
<reference evidence="9" key="1">
    <citation type="journal article" date="2019" name="Int. J. Syst. Evol. Microbiol.">
        <title>The Global Catalogue of Microorganisms (GCM) 10K type strain sequencing project: providing services to taxonomists for standard genome sequencing and annotation.</title>
        <authorList>
            <consortium name="The Broad Institute Genomics Platform"/>
            <consortium name="The Broad Institute Genome Sequencing Center for Infectious Disease"/>
            <person name="Wu L."/>
            <person name="Ma J."/>
        </authorList>
    </citation>
    <scope>NUCLEOTIDE SEQUENCE [LARGE SCALE GENOMIC DNA]</scope>
    <source>
        <strain evidence="9">JCM 17664</strain>
    </source>
</reference>
<feature type="domain" description="SusD-like N-terminal" evidence="7">
    <location>
        <begin position="94"/>
        <end position="220"/>
    </location>
</feature>
<gene>
    <name evidence="8" type="ORF">GCM10023143_15680</name>
</gene>
<comment type="subcellular location">
    <subcellularLocation>
        <location evidence="1">Cell outer membrane</location>
    </subcellularLocation>
</comment>
<protein>
    <submittedName>
        <fullName evidence="8">RagB/SusD family nutrient uptake outer membrane protein</fullName>
    </submittedName>
</protein>
<evidence type="ECO:0000256" key="4">
    <source>
        <dbReference type="ARBA" id="ARBA00023136"/>
    </source>
</evidence>
<keyword evidence="4" id="KW-0472">Membrane</keyword>
<evidence type="ECO:0000259" key="6">
    <source>
        <dbReference type="Pfam" id="PF07980"/>
    </source>
</evidence>
<evidence type="ECO:0000256" key="3">
    <source>
        <dbReference type="ARBA" id="ARBA00022729"/>
    </source>
</evidence>
<comment type="similarity">
    <text evidence="2">Belongs to the SusD family.</text>
</comment>
<comment type="caution">
    <text evidence="8">The sequence shown here is derived from an EMBL/GenBank/DDBJ whole genome shotgun (WGS) entry which is preliminary data.</text>
</comment>
<dbReference type="Pfam" id="PF14322">
    <property type="entry name" value="SusD-like_3"/>
    <property type="match status" value="1"/>
</dbReference>
<dbReference type="EMBL" id="BAABFN010000002">
    <property type="protein sequence ID" value="GAA4308395.1"/>
    <property type="molecule type" value="Genomic_DNA"/>
</dbReference>
<dbReference type="Proteomes" id="UP001501207">
    <property type="component" value="Unassembled WGS sequence"/>
</dbReference>
<name>A0ABP8FPZ6_9BACT</name>
<dbReference type="SUPFAM" id="SSF48452">
    <property type="entry name" value="TPR-like"/>
    <property type="match status" value="1"/>
</dbReference>
<dbReference type="RefSeq" id="WP_344977973.1">
    <property type="nucleotide sequence ID" value="NZ_BAABFN010000002.1"/>
</dbReference>
<accession>A0ABP8FPZ6</accession>
<evidence type="ECO:0000256" key="1">
    <source>
        <dbReference type="ARBA" id="ARBA00004442"/>
    </source>
</evidence>
<dbReference type="InterPro" id="IPR033985">
    <property type="entry name" value="SusD-like_N"/>
</dbReference>
<evidence type="ECO:0000313" key="9">
    <source>
        <dbReference type="Proteomes" id="UP001501207"/>
    </source>
</evidence>
<feature type="domain" description="RagB/SusD" evidence="6">
    <location>
        <begin position="348"/>
        <end position="558"/>
    </location>
</feature>
<dbReference type="Gene3D" id="1.25.40.390">
    <property type="match status" value="1"/>
</dbReference>
<dbReference type="Pfam" id="PF07980">
    <property type="entry name" value="SusD_RagB"/>
    <property type="match status" value="1"/>
</dbReference>
<dbReference type="InterPro" id="IPR012944">
    <property type="entry name" value="SusD_RagB_dom"/>
</dbReference>
<keyword evidence="3" id="KW-0732">Signal</keyword>
<proteinExistence type="inferred from homology"/>
<keyword evidence="5" id="KW-0998">Cell outer membrane</keyword>
<evidence type="ECO:0000313" key="8">
    <source>
        <dbReference type="EMBL" id="GAA4308395.1"/>
    </source>
</evidence>
<keyword evidence="9" id="KW-1185">Reference proteome</keyword>
<evidence type="ECO:0000259" key="7">
    <source>
        <dbReference type="Pfam" id="PF14322"/>
    </source>
</evidence>
<evidence type="ECO:0000256" key="2">
    <source>
        <dbReference type="ARBA" id="ARBA00006275"/>
    </source>
</evidence>